<proteinExistence type="predicted"/>
<sequence length="98" mass="11317">MTNGSSSIDLFINERYDSLSLKFLFNVTKKASTYIFSAEAHENKVEPIVDKEGRHEEDREEDQLFYPSECSTVSLVSSTQPVTIYFLHISYRSPQKNM</sequence>
<protein>
    <submittedName>
        <fullName evidence="1">Uncharacterized protein</fullName>
    </submittedName>
</protein>
<dbReference type="AlphaFoldDB" id="A0A397Z4V3"/>
<accession>A0A397Z4V3</accession>
<gene>
    <name evidence="1" type="ORF">BRARA_F03738</name>
</gene>
<dbReference type="EMBL" id="CM010633">
    <property type="protein sequence ID" value="RID60595.1"/>
    <property type="molecule type" value="Genomic_DNA"/>
</dbReference>
<name>A0A397Z4V3_BRACM</name>
<reference evidence="1 2" key="1">
    <citation type="submission" date="2018-06" db="EMBL/GenBank/DDBJ databases">
        <title>WGS assembly of Brassica rapa FPsc.</title>
        <authorList>
            <person name="Bowman J."/>
            <person name="Kohchi T."/>
            <person name="Yamato K."/>
            <person name="Jenkins J."/>
            <person name="Shu S."/>
            <person name="Ishizaki K."/>
            <person name="Yamaoka S."/>
            <person name="Nishihama R."/>
            <person name="Nakamura Y."/>
            <person name="Berger F."/>
            <person name="Adam C."/>
            <person name="Aki S."/>
            <person name="Althoff F."/>
            <person name="Araki T."/>
            <person name="Arteaga-Vazquez M."/>
            <person name="Balasubrmanian S."/>
            <person name="Bauer D."/>
            <person name="Boehm C."/>
            <person name="Briginshaw L."/>
            <person name="Caballero-Perez J."/>
            <person name="Catarino B."/>
            <person name="Chen F."/>
            <person name="Chiyoda S."/>
            <person name="Chovatia M."/>
            <person name="Davies K."/>
            <person name="Delmans M."/>
            <person name="Demura T."/>
            <person name="Dierschke T."/>
            <person name="Dolan L."/>
            <person name="Dorantes-Acosta A."/>
            <person name="Eklund D."/>
            <person name="Florent S."/>
            <person name="Flores-Sandoval E."/>
            <person name="Fujiyama A."/>
            <person name="Fukuzawa H."/>
            <person name="Galik B."/>
            <person name="Grimanelli D."/>
            <person name="Grimwood J."/>
            <person name="Grossniklaus U."/>
            <person name="Hamada T."/>
            <person name="Haseloff J."/>
            <person name="Hetherington A."/>
            <person name="Higo A."/>
            <person name="Hirakawa Y."/>
            <person name="Hundley H."/>
            <person name="Ikeda Y."/>
            <person name="Inoue K."/>
            <person name="Inoue S."/>
            <person name="Ishida S."/>
            <person name="Jia Q."/>
            <person name="Kakita M."/>
            <person name="Kanazawa T."/>
            <person name="Kawai Y."/>
            <person name="Kawashima T."/>
            <person name="Kennedy M."/>
            <person name="Kinose K."/>
            <person name="Kinoshita T."/>
            <person name="Kohara Y."/>
            <person name="Koide E."/>
            <person name="Komatsu K."/>
            <person name="Kopischke S."/>
            <person name="Kubo M."/>
            <person name="Kyozuka J."/>
            <person name="Lagercrantz U."/>
            <person name="Lin S."/>
            <person name="Lindquist E."/>
            <person name="Lipzen A."/>
            <person name="Lu C."/>
            <person name="Luna E."/>
            <person name="Martienssen R."/>
            <person name="Minamino N."/>
            <person name="Mizutani M."/>
            <person name="Mizutani M."/>
            <person name="Mochizuki N."/>
            <person name="Monte I."/>
            <person name="Mosher R."/>
            <person name="Nagasaki H."/>
            <person name="Nakagami H."/>
            <person name="Naramoto S."/>
            <person name="Nishitani K."/>
            <person name="Ohtani M."/>
            <person name="Okamoto T."/>
            <person name="Okumura M."/>
            <person name="Phillips J."/>
            <person name="Pollak B."/>
            <person name="Reinders A."/>
            <person name="Roevekamp M."/>
            <person name="Sano R."/>
            <person name="Sawa S."/>
            <person name="Schmid M."/>
            <person name="Shirakawa M."/>
            <person name="Solano R."/>
            <person name="Spunde A."/>
            <person name="Suetsugu N."/>
            <person name="Sugano S."/>
            <person name="Sugiyama A."/>
            <person name="Sun R."/>
            <person name="Suzuki Y."/>
            <person name="Takenaka M."/>
            <person name="Takezawa D."/>
            <person name="Tomogane H."/>
            <person name="Tsuzuki M."/>
            <person name="Ueda T."/>
            <person name="Umeda M."/>
            <person name="Ward J."/>
            <person name="Watanabe Y."/>
            <person name="Yazaki K."/>
            <person name="Yokoyama R."/>
            <person name="Yoshitake Y."/>
            <person name="Yotsui I."/>
            <person name="Zachgo S."/>
            <person name="Schmutz J."/>
        </authorList>
    </citation>
    <scope>NUCLEOTIDE SEQUENCE [LARGE SCALE GENOMIC DNA]</scope>
    <source>
        <strain evidence="2">cv. B-3</strain>
    </source>
</reference>
<dbReference type="Proteomes" id="UP000264353">
    <property type="component" value="Chromosome A6"/>
</dbReference>
<evidence type="ECO:0000313" key="2">
    <source>
        <dbReference type="Proteomes" id="UP000264353"/>
    </source>
</evidence>
<organism evidence="1 2">
    <name type="scientific">Brassica campestris</name>
    <name type="common">Field mustard</name>
    <dbReference type="NCBI Taxonomy" id="3711"/>
    <lineage>
        <taxon>Eukaryota</taxon>
        <taxon>Viridiplantae</taxon>
        <taxon>Streptophyta</taxon>
        <taxon>Embryophyta</taxon>
        <taxon>Tracheophyta</taxon>
        <taxon>Spermatophyta</taxon>
        <taxon>Magnoliopsida</taxon>
        <taxon>eudicotyledons</taxon>
        <taxon>Gunneridae</taxon>
        <taxon>Pentapetalae</taxon>
        <taxon>rosids</taxon>
        <taxon>malvids</taxon>
        <taxon>Brassicales</taxon>
        <taxon>Brassicaceae</taxon>
        <taxon>Brassiceae</taxon>
        <taxon>Brassica</taxon>
    </lineage>
</organism>
<evidence type="ECO:0000313" key="1">
    <source>
        <dbReference type="EMBL" id="RID60595.1"/>
    </source>
</evidence>